<dbReference type="Proteomes" id="UP000397656">
    <property type="component" value="Chromosome 1"/>
</dbReference>
<organism evidence="3 4">
    <name type="scientific">Cupriavidus basilensis</name>
    <dbReference type="NCBI Taxonomy" id="68895"/>
    <lineage>
        <taxon>Bacteria</taxon>
        <taxon>Pseudomonadati</taxon>
        <taxon>Pseudomonadota</taxon>
        <taxon>Betaproteobacteria</taxon>
        <taxon>Burkholderiales</taxon>
        <taxon>Burkholderiaceae</taxon>
        <taxon>Cupriavidus</taxon>
    </lineage>
</organism>
<feature type="transmembrane region" description="Helical" evidence="2">
    <location>
        <begin position="7"/>
        <end position="32"/>
    </location>
</feature>
<sequence>MKVLLRAVLFLDALLNLLLGIVMLLSPFTTLYSALQLPQPQPAMYGQLLGVALVGLALLLWQATVNGQLTVAVARTVGQVNLASAVLIVAWMLMFDLPVQGAGKIWLPVLAAVLAFFAAVQIPAAKRVRVREREQREQRELQKETQNKDAGTAPVARRPQSPEYRREPGVTPPPGYGPGTEVMTEPAPDETPSAHHARQSPHP</sequence>
<dbReference type="AlphaFoldDB" id="A0A643G6P3"/>
<feature type="region of interest" description="Disordered" evidence="1">
    <location>
        <begin position="133"/>
        <end position="203"/>
    </location>
</feature>
<gene>
    <name evidence="3" type="ORF">F7R26_010210</name>
</gene>
<protein>
    <recommendedName>
        <fullName evidence="5">Transmembrane protein</fullName>
    </recommendedName>
</protein>
<keyword evidence="2" id="KW-1133">Transmembrane helix</keyword>
<feature type="transmembrane region" description="Helical" evidence="2">
    <location>
        <begin position="44"/>
        <end position="61"/>
    </location>
</feature>
<evidence type="ECO:0000313" key="4">
    <source>
        <dbReference type="Proteomes" id="UP000397656"/>
    </source>
</evidence>
<evidence type="ECO:0000256" key="1">
    <source>
        <dbReference type="SAM" id="MobiDB-lite"/>
    </source>
</evidence>
<reference evidence="3 4" key="1">
    <citation type="submission" date="2020-10" db="EMBL/GenBank/DDBJ databases">
        <title>Complete genome sequence of Cupriavidus basilensis CCUG 49340T.</title>
        <authorList>
            <person name="Salva-Serra F."/>
            <person name="Donoso R.A."/>
            <person name="Cho K.H."/>
            <person name="Yoo J.A."/>
            <person name="Lee K."/>
            <person name="Yoon S.-H."/>
            <person name="Perez-Pantoja D."/>
            <person name="Moore E.R.B."/>
        </authorList>
    </citation>
    <scope>NUCLEOTIDE SEQUENCE [LARGE SCALE GENOMIC DNA]</scope>
    <source>
        <strain evidence="4">CCUG 49340</strain>
    </source>
</reference>
<accession>A0A643G6P3</accession>
<dbReference type="RefSeq" id="WP_150983475.1">
    <property type="nucleotide sequence ID" value="NZ_CP062803.1"/>
</dbReference>
<feature type="compositionally biased region" description="Basic and acidic residues" evidence="1">
    <location>
        <begin position="133"/>
        <end position="147"/>
    </location>
</feature>
<name>A0A643G6P3_9BURK</name>
<keyword evidence="2" id="KW-0812">Transmembrane</keyword>
<evidence type="ECO:0008006" key="5">
    <source>
        <dbReference type="Google" id="ProtNLM"/>
    </source>
</evidence>
<keyword evidence="2" id="KW-0472">Membrane</keyword>
<proteinExistence type="predicted"/>
<evidence type="ECO:0000313" key="3">
    <source>
        <dbReference type="EMBL" id="QOT78343.1"/>
    </source>
</evidence>
<feature type="transmembrane region" description="Helical" evidence="2">
    <location>
        <begin position="105"/>
        <end position="125"/>
    </location>
</feature>
<dbReference type="EMBL" id="CP062803">
    <property type="protein sequence ID" value="QOT78343.1"/>
    <property type="molecule type" value="Genomic_DNA"/>
</dbReference>
<feature type="transmembrane region" description="Helical" evidence="2">
    <location>
        <begin position="73"/>
        <end position="93"/>
    </location>
</feature>
<evidence type="ECO:0000256" key="2">
    <source>
        <dbReference type="SAM" id="Phobius"/>
    </source>
</evidence>
<dbReference type="GeneID" id="98401277"/>